<feature type="transmembrane region" description="Helical" evidence="11">
    <location>
        <begin position="332"/>
        <end position="349"/>
    </location>
</feature>
<feature type="transmembrane region" description="Helical" evidence="11">
    <location>
        <begin position="413"/>
        <end position="430"/>
    </location>
</feature>
<dbReference type="PANTHER" id="PTHR12468:SF2">
    <property type="entry name" value="GPI MANNOSYLTRANSFERASE 2"/>
    <property type="match status" value="1"/>
</dbReference>
<keyword evidence="6 11" id="KW-0812">Transmembrane</keyword>
<dbReference type="InterPro" id="IPR007315">
    <property type="entry name" value="PIG-V/Gpi18"/>
</dbReference>
<protein>
    <recommendedName>
        <fullName evidence="14">Mannosyltransferase (PIG-V)</fullName>
    </recommendedName>
</protein>
<keyword evidence="4" id="KW-0328">Glycosyltransferase</keyword>
<evidence type="ECO:0000256" key="10">
    <source>
        <dbReference type="SAM" id="MobiDB-lite"/>
    </source>
</evidence>
<evidence type="ECO:0000256" key="7">
    <source>
        <dbReference type="ARBA" id="ARBA00022824"/>
    </source>
</evidence>
<evidence type="ECO:0000256" key="2">
    <source>
        <dbReference type="ARBA" id="ARBA00004687"/>
    </source>
</evidence>
<evidence type="ECO:0000256" key="4">
    <source>
        <dbReference type="ARBA" id="ARBA00022676"/>
    </source>
</evidence>
<evidence type="ECO:0000256" key="1">
    <source>
        <dbReference type="ARBA" id="ARBA00004477"/>
    </source>
</evidence>
<organism evidence="12 13">
    <name type="scientific">Rugosimonospora acidiphila</name>
    <dbReference type="NCBI Taxonomy" id="556531"/>
    <lineage>
        <taxon>Bacteria</taxon>
        <taxon>Bacillati</taxon>
        <taxon>Actinomycetota</taxon>
        <taxon>Actinomycetes</taxon>
        <taxon>Micromonosporales</taxon>
        <taxon>Micromonosporaceae</taxon>
        <taxon>Rugosimonospora</taxon>
    </lineage>
</organism>
<gene>
    <name evidence="12" type="ORF">GCM10023322_13730</name>
</gene>
<dbReference type="Proteomes" id="UP001501570">
    <property type="component" value="Unassembled WGS sequence"/>
</dbReference>
<dbReference type="PANTHER" id="PTHR12468">
    <property type="entry name" value="GPI MANNOSYLTRANSFERASE 2"/>
    <property type="match status" value="1"/>
</dbReference>
<keyword evidence="9 11" id="KW-0472">Membrane</keyword>
<accession>A0ABP9RN60</accession>
<evidence type="ECO:0000256" key="6">
    <source>
        <dbReference type="ARBA" id="ARBA00022692"/>
    </source>
</evidence>
<keyword evidence="3" id="KW-0337">GPI-anchor biosynthesis</keyword>
<evidence type="ECO:0000256" key="3">
    <source>
        <dbReference type="ARBA" id="ARBA00022502"/>
    </source>
</evidence>
<evidence type="ECO:0000256" key="5">
    <source>
        <dbReference type="ARBA" id="ARBA00022679"/>
    </source>
</evidence>
<evidence type="ECO:0000256" key="9">
    <source>
        <dbReference type="ARBA" id="ARBA00023136"/>
    </source>
</evidence>
<sequence>MASGGRYPYIDGVPEAIAGDAVAAGDHTAAPDPPTLDSRVPDPPAGTADRDARGSGGWRGSLLFGLWTWLGGLLACVLVTAVAWLPFEQLRDAPRTLGEVLDNWHRWDTTWYVIIAQSGYRYDPRGAAFFPLYPLLVRGADRLVPGDAFVAALVVAVLTCYAALVVIHRLTDEILGAEVARRTIFYLLAFPTGFFLIAAYNESLFLALAVGSLYCMRRRVWWLAAVLAGLASGTRLAGALLAVVFVYEYLRQRGFSPRRIRPDLLWAGLAPAGLVAYAWYCARTFGDPLYFQAAQGVWSRSGFSAPWTTLIDVTRMIVHAPVLLSPTEIRNIINLGTALAVLALLYLALDGRWRLGREQSYLVLFAAMDIALPLLSPLRTDYPLSSLWRFALECVPVFMVLARMGRNQTFDRLYLMAALPVQGVMILTFVQNQFVA</sequence>
<feature type="region of interest" description="Disordered" evidence="10">
    <location>
        <begin position="25"/>
        <end position="54"/>
    </location>
</feature>
<evidence type="ECO:0000256" key="8">
    <source>
        <dbReference type="ARBA" id="ARBA00022989"/>
    </source>
</evidence>
<evidence type="ECO:0000313" key="12">
    <source>
        <dbReference type="EMBL" id="GAA5180741.1"/>
    </source>
</evidence>
<keyword evidence="7" id="KW-0256">Endoplasmic reticulum</keyword>
<comment type="caution">
    <text evidence="12">The sequence shown here is derived from an EMBL/GenBank/DDBJ whole genome shotgun (WGS) entry which is preliminary data.</text>
</comment>
<keyword evidence="5" id="KW-0808">Transferase</keyword>
<comment type="pathway">
    <text evidence="2">Glycolipid biosynthesis; glycosylphosphatidylinositol-anchor biosynthesis.</text>
</comment>
<proteinExistence type="predicted"/>
<feature type="transmembrane region" description="Helical" evidence="11">
    <location>
        <begin position="148"/>
        <end position="171"/>
    </location>
</feature>
<reference evidence="13" key="1">
    <citation type="journal article" date="2019" name="Int. J. Syst. Evol. Microbiol.">
        <title>The Global Catalogue of Microorganisms (GCM) 10K type strain sequencing project: providing services to taxonomists for standard genome sequencing and annotation.</title>
        <authorList>
            <consortium name="The Broad Institute Genomics Platform"/>
            <consortium name="The Broad Institute Genome Sequencing Center for Infectious Disease"/>
            <person name="Wu L."/>
            <person name="Ma J."/>
        </authorList>
    </citation>
    <scope>NUCLEOTIDE SEQUENCE [LARGE SCALE GENOMIC DNA]</scope>
    <source>
        <strain evidence="13">JCM 18304</strain>
    </source>
</reference>
<name>A0ABP9RN60_9ACTN</name>
<keyword evidence="8 11" id="KW-1133">Transmembrane helix</keyword>
<feature type="transmembrane region" description="Helical" evidence="11">
    <location>
        <begin position="220"/>
        <end position="250"/>
    </location>
</feature>
<feature type="transmembrane region" description="Helical" evidence="11">
    <location>
        <begin position="262"/>
        <end position="280"/>
    </location>
</feature>
<keyword evidence="13" id="KW-1185">Reference proteome</keyword>
<dbReference type="Pfam" id="PF04188">
    <property type="entry name" value="Mannosyl_trans2"/>
    <property type="match status" value="1"/>
</dbReference>
<feature type="transmembrane region" description="Helical" evidence="11">
    <location>
        <begin position="183"/>
        <end position="200"/>
    </location>
</feature>
<comment type="subcellular location">
    <subcellularLocation>
        <location evidence="1">Endoplasmic reticulum membrane</location>
        <topology evidence="1">Multi-pass membrane protein</topology>
    </subcellularLocation>
</comment>
<dbReference type="EMBL" id="BAABJQ010000003">
    <property type="protein sequence ID" value="GAA5180741.1"/>
    <property type="molecule type" value="Genomic_DNA"/>
</dbReference>
<evidence type="ECO:0008006" key="14">
    <source>
        <dbReference type="Google" id="ProtNLM"/>
    </source>
</evidence>
<feature type="transmembrane region" description="Helical" evidence="11">
    <location>
        <begin position="62"/>
        <end position="87"/>
    </location>
</feature>
<evidence type="ECO:0000313" key="13">
    <source>
        <dbReference type="Proteomes" id="UP001501570"/>
    </source>
</evidence>
<evidence type="ECO:0000256" key="11">
    <source>
        <dbReference type="SAM" id="Phobius"/>
    </source>
</evidence>